<dbReference type="EMBL" id="JAMKFB020000022">
    <property type="protein sequence ID" value="KAL0160174.1"/>
    <property type="molecule type" value="Genomic_DNA"/>
</dbReference>
<gene>
    <name evidence="1" type="ORF">M9458_043899</name>
</gene>
<evidence type="ECO:0000313" key="2">
    <source>
        <dbReference type="Proteomes" id="UP001529510"/>
    </source>
</evidence>
<accession>A0ABD0NDR6</accession>
<protein>
    <submittedName>
        <fullName evidence="1">Uncharacterized protein</fullName>
    </submittedName>
</protein>
<sequence length="123" mass="13811">MFSTHHIFPFLKVYDIQGNHQDESKVVVSVIFENKSDSFLKSMEFNVLDSLNSKLQRPEGAGPHDGLTVPFQLPPGQDSHASENFTHVFKSFPGVSNEARFVFSVQSIVMPQKLKGTLTFIVK</sequence>
<keyword evidence="2" id="KW-1185">Reference proteome</keyword>
<name>A0ABD0NDR6_CIRMR</name>
<organism evidence="1 2">
    <name type="scientific">Cirrhinus mrigala</name>
    <name type="common">Mrigala</name>
    <dbReference type="NCBI Taxonomy" id="683832"/>
    <lineage>
        <taxon>Eukaryota</taxon>
        <taxon>Metazoa</taxon>
        <taxon>Chordata</taxon>
        <taxon>Craniata</taxon>
        <taxon>Vertebrata</taxon>
        <taxon>Euteleostomi</taxon>
        <taxon>Actinopterygii</taxon>
        <taxon>Neopterygii</taxon>
        <taxon>Teleostei</taxon>
        <taxon>Ostariophysi</taxon>
        <taxon>Cypriniformes</taxon>
        <taxon>Cyprinidae</taxon>
        <taxon>Labeoninae</taxon>
        <taxon>Labeonini</taxon>
        <taxon>Cirrhinus</taxon>
    </lineage>
</organism>
<reference evidence="1 2" key="1">
    <citation type="submission" date="2024-05" db="EMBL/GenBank/DDBJ databases">
        <title>Genome sequencing and assembly of Indian major carp, Cirrhinus mrigala (Hamilton, 1822).</title>
        <authorList>
            <person name="Mohindra V."/>
            <person name="Chowdhury L.M."/>
            <person name="Lal K."/>
            <person name="Jena J.K."/>
        </authorList>
    </citation>
    <scope>NUCLEOTIDE SEQUENCE [LARGE SCALE GENOMIC DNA]</scope>
    <source>
        <strain evidence="1">CM1030</strain>
        <tissue evidence="1">Blood</tissue>
    </source>
</reference>
<proteinExistence type="predicted"/>
<comment type="caution">
    <text evidence="1">The sequence shown here is derived from an EMBL/GenBank/DDBJ whole genome shotgun (WGS) entry which is preliminary data.</text>
</comment>
<feature type="non-terminal residue" evidence="1">
    <location>
        <position position="123"/>
    </location>
</feature>
<dbReference type="Proteomes" id="UP001529510">
    <property type="component" value="Unassembled WGS sequence"/>
</dbReference>
<dbReference type="AlphaFoldDB" id="A0ABD0NDR6"/>
<evidence type="ECO:0000313" key="1">
    <source>
        <dbReference type="EMBL" id="KAL0160174.1"/>
    </source>
</evidence>